<dbReference type="HAMAP" id="MF_00902">
    <property type="entry name" value="TatC"/>
    <property type="match status" value="1"/>
</dbReference>
<dbReference type="PRINTS" id="PR01840">
    <property type="entry name" value="TATCFAMILY"/>
</dbReference>
<evidence type="ECO:0000313" key="6">
    <source>
        <dbReference type="EMBL" id="TDR31378.1"/>
    </source>
</evidence>
<keyword evidence="7" id="KW-1185">Reference proteome</keyword>
<keyword evidence="5" id="KW-0653">Protein transport</keyword>
<dbReference type="GO" id="GO:0009977">
    <property type="term" value="F:proton motive force dependent protein transmembrane transporter activity"/>
    <property type="evidence" value="ECO:0007669"/>
    <property type="project" value="TreeGrafter"/>
</dbReference>
<accession>A0A4R6Y7P7</accession>
<dbReference type="EMBL" id="SNZE01000010">
    <property type="protein sequence ID" value="TDR31378.1"/>
    <property type="molecule type" value="Genomic_DNA"/>
</dbReference>
<dbReference type="Proteomes" id="UP000294480">
    <property type="component" value="Unassembled WGS sequence"/>
</dbReference>
<dbReference type="InterPro" id="IPR002033">
    <property type="entry name" value="TatC"/>
</dbReference>
<dbReference type="PANTHER" id="PTHR30371:SF0">
    <property type="entry name" value="SEC-INDEPENDENT PROTEIN TRANSLOCASE PROTEIN TATC, CHLOROPLASTIC-RELATED"/>
    <property type="match status" value="1"/>
</dbReference>
<comment type="subunit">
    <text evidence="5">The Tat system comprises two distinct complexes: a TatABC complex, containing multiple copies of TatA, TatB and TatC subunits, and a separate TatA complex, containing only TatA subunits. Substrates initially bind to the TatABC complex, which probably triggers association of the separate TatA complex to form the active translocon.</text>
</comment>
<keyword evidence="5" id="KW-0813">Transport</keyword>
<comment type="subcellular location">
    <subcellularLocation>
        <location evidence="5">Cell membrane</location>
        <topology evidence="5">Multi-pass membrane protein</topology>
    </subcellularLocation>
    <subcellularLocation>
        <location evidence="1">Membrane</location>
        <topology evidence="1">Multi-pass membrane protein</topology>
    </subcellularLocation>
</comment>
<feature type="transmembrane region" description="Helical" evidence="5">
    <location>
        <begin position="121"/>
        <end position="148"/>
    </location>
</feature>
<name>A0A4R6Y7P7_9BURK</name>
<comment type="similarity">
    <text evidence="5">Belongs to the TatC family.</text>
</comment>
<keyword evidence="5" id="KW-1003">Cell membrane</keyword>
<organism evidence="6 7">
    <name type="scientific">Hydromonas duriensis</name>
    <dbReference type="NCBI Taxonomy" id="1527608"/>
    <lineage>
        <taxon>Bacteria</taxon>
        <taxon>Pseudomonadati</taxon>
        <taxon>Pseudomonadota</taxon>
        <taxon>Betaproteobacteria</taxon>
        <taxon>Burkholderiales</taxon>
        <taxon>Burkholderiaceae</taxon>
        <taxon>Hydromonas</taxon>
    </lineage>
</organism>
<dbReference type="AlphaFoldDB" id="A0A4R6Y7P7"/>
<dbReference type="GO" id="GO:0033281">
    <property type="term" value="C:TAT protein transport complex"/>
    <property type="evidence" value="ECO:0007669"/>
    <property type="project" value="UniProtKB-UniRule"/>
</dbReference>
<feature type="transmembrane region" description="Helical" evidence="5">
    <location>
        <begin position="205"/>
        <end position="224"/>
    </location>
</feature>
<keyword evidence="5" id="KW-0811">Translocation</keyword>
<evidence type="ECO:0000256" key="5">
    <source>
        <dbReference type="HAMAP-Rule" id="MF_00902"/>
    </source>
</evidence>
<dbReference type="Pfam" id="PF00902">
    <property type="entry name" value="TatC"/>
    <property type="match status" value="1"/>
</dbReference>
<evidence type="ECO:0000256" key="3">
    <source>
        <dbReference type="ARBA" id="ARBA00022989"/>
    </source>
</evidence>
<protein>
    <recommendedName>
        <fullName evidence="5">Sec-independent protein translocase protein TatC</fullName>
    </recommendedName>
</protein>
<reference evidence="6 7" key="1">
    <citation type="submission" date="2019-03" db="EMBL/GenBank/DDBJ databases">
        <title>Genomic Encyclopedia of Type Strains, Phase IV (KMG-IV): sequencing the most valuable type-strain genomes for metagenomic binning, comparative biology and taxonomic classification.</title>
        <authorList>
            <person name="Goeker M."/>
        </authorList>
    </citation>
    <scope>NUCLEOTIDE SEQUENCE [LARGE SCALE GENOMIC DNA]</scope>
    <source>
        <strain evidence="6 7">DSM 102852</strain>
    </source>
</reference>
<evidence type="ECO:0000256" key="4">
    <source>
        <dbReference type="ARBA" id="ARBA00023136"/>
    </source>
</evidence>
<gene>
    <name evidence="5" type="primary">tatC</name>
    <name evidence="6" type="ORF">DFR44_11026</name>
</gene>
<dbReference type="OrthoDB" id="9777044at2"/>
<dbReference type="PANTHER" id="PTHR30371">
    <property type="entry name" value="SEC-INDEPENDENT PROTEIN TRANSLOCASE PROTEIN TATC"/>
    <property type="match status" value="1"/>
</dbReference>
<evidence type="ECO:0000313" key="7">
    <source>
        <dbReference type="Proteomes" id="UP000294480"/>
    </source>
</evidence>
<evidence type="ECO:0000256" key="2">
    <source>
        <dbReference type="ARBA" id="ARBA00022692"/>
    </source>
</evidence>
<comment type="function">
    <text evidence="5">Part of the twin-arginine translocation (Tat) system that transports large folded proteins containing a characteristic twin-arginine motif in their signal peptide across membranes. Together with TatB, TatC is part of a receptor directly interacting with Tat signal peptides.</text>
</comment>
<dbReference type="GO" id="GO:0065002">
    <property type="term" value="P:intracellular protein transmembrane transport"/>
    <property type="evidence" value="ECO:0007669"/>
    <property type="project" value="TreeGrafter"/>
</dbReference>
<feature type="transmembrane region" description="Helical" evidence="5">
    <location>
        <begin position="168"/>
        <end position="193"/>
    </location>
</feature>
<keyword evidence="2 5" id="KW-0812">Transmembrane</keyword>
<feature type="transmembrane region" description="Helical" evidence="5">
    <location>
        <begin position="34"/>
        <end position="51"/>
    </location>
</feature>
<feature type="transmembrane region" description="Helical" evidence="5">
    <location>
        <begin position="88"/>
        <end position="109"/>
    </location>
</feature>
<evidence type="ECO:0000256" key="1">
    <source>
        <dbReference type="ARBA" id="ARBA00004141"/>
    </source>
</evidence>
<proteinExistence type="inferred from homology"/>
<feature type="transmembrane region" description="Helical" evidence="5">
    <location>
        <begin position="230"/>
        <end position="250"/>
    </location>
</feature>
<dbReference type="GO" id="GO:0043953">
    <property type="term" value="P:protein transport by the Tat complex"/>
    <property type="evidence" value="ECO:0007669"/>
    <property type="project" value="UniProtKB-UniRule"/>
</dbReference>
<keyword evidence="4 5" id="KW-0472">Membrane</keyword>
<dbReference type="NCBIfam" id="TIGR00945">
    <property type="entry name" value="tatC"/>
    <property type="match status" value="1"/>
</dbReference>
<comment type="caution">
    <text evidence="6">The sequence shown here is derived from an EMBL/GenBank/DDBJ whole genome shotgun (WGS) entry which is preliminary data.</text>
</comment>
<sequence>MTNTILPPPKTDSDNAANNLTGWMSHLVELRERLVKSALAVLVIFLVLLYWRNDVFTLFSKPMMDSLPQGARMISTEVTSNFFVPLKFVLWVSFVLALPVVLHQVWAFVAPGLYRHEKQLVVPIIVSSYILFLLGTAFAFFFVFPTVFKFMAALTPLGVEMATDIDNYLGFGLTLFLAFGLTFEVPVVVIVLVRLGMVSLQQLKNARPYVIVGAFVIAAIVTPPDVMSQLLLAVPLVLLYEVGVFFARWVSPKADGSQARDA</sequence>
<keyword evidence="3 5" id="KW-1133">Transmembrane helix</keyword>